<dbReference type="PANTHER" id="PTHR11668:SF496">
    <property type="entry name" value="SERINE_THREONINE-PROTEIN PHOSPHATASE"/>
    <property type="match status" value="1"/>
</dbReference>
<dbReference type="EMBL" id="JAQNDN010000025">
    <property type="protein sequence ID" value="MDC0674635.1"/>
    <property type="molecule type" value="Genomic_DNA"/>
</dbReference>
<dbReference type="SUPFAM" id="SSF158682">
    <property type="entry name" value="TerB-like"/>
    <property type="match status" value="1"/>
</dbReference>
<dbReference type="InterPro" id="IPR029024">
    <property type="entry name" value="TerB-like"/>
</dbReference>
<dbReference type="InterPro" id="IPR050341">
    <property type="entry name" value="PP1_catalytic_subunit"/>
</dbReference>
<dbReference type="RefSeq" id="WP_272009077.1">
    <property type="nucleotide sequence ID" value="NZ_JAQNDN010000025.1"/>
</dbReference>
<protein>
    <submittedName>
        <fullName evidence="2">Metallophosphoesterase family protein</fullName>
    </submittedName>
</protein>
<reference evidence="2 3" key="1">
    <citation type="submission" date="2022-11" db="EMBL/GenBank/DDBJ databases">
        <title>Minimal conservation of predation-associated metabolite biosynthetic gene clusters underscores biosynthetic potential of Myxococcota including descriptions for ten novel species: Archangium lansinium sp. nov., Myxococcus landrumus sp. nov., Nannocystis bai.</title>
        <authorList>
            <person name="Ahearne A."/>
            <person name="Stevens C."/>
            <person name="Dowd S."/>
        </authorList>
    </citation>
    <scope>NUCLEOTIDE SEQUENCE [LARGE SCALE GENOMIC DNA]</scope>
    <source>
        <strain evidence="2 3">NCELM</strain>
    </source>
</reference>
<evidence type="ECO:0000313" key="3">
    <source>
        <dbReference type="Proteomes" id="UP001217838"/>
    </source>
</evidence>
<dbReference type="SMART" id="SM00156">
    <property type="entry name" value="PP2Ac"/>
    <property type="match status" value="1"/>
</dbReference>
<dbReference type="Proteomes" id="UP001217838">
    <property type="component" value="Unassembled WGS sequence"/>
</dbReference>
<dbReference type="PROSITE" id="PS00125">
    <property type="entry name" value="SER_THR_PHOSPHATASE"/>
    <property type="match status" value="1"/>
</dbReference>
<evidence type="ECO:0000259" key="1">
    <source>
        <dbReference type="PROSITE" id="PS00125"/>
    </source>
</evidence>
<evidence type="ECO:0000313" key="2">
    <source>
        <dbReference type="EMBL" id="MDC0674635.1"/>
    </source>
</evidence>
<dbReference type="SUPFAM" id="SSF56300">
    <property type="entry name" value="Metallo-dependent phosphatases"/>
    <property type="match status" value="1"/>
</dbReference>
<keyword evidence="3" id="KW-1185">Reference proteome</keyword>
<name>A0ABT5BM50_9BACT</name>
<dbReference type="Pfam" id="PF00149">
    <property type="entry name" value="Metallophos"/>
    <property type="match status" value="1"/>
</dbReference>
<sequence length="564" mass="64429">MIQLHSDPSIAEQQIEALIFYLTTLGYIDSEFDIREKAFVRAFLRELVTARIDAGGPLDAELRFERIENQHEHYVQRFQEIDREIKNLLTEAVADGEDPQRFVVSQLKLRCFEMFQGLDEDNRQHLLEVVDRFIAADGQVHPDEAAFRNDLAELLGAELILDDAALESVGVEVREPTLLSVPAQDNHPFFAKFEYHYSADPAQLQRQFAADLALLDKVEEKWEEYRVRGRGRLEGHASVADFAGGDEFLDEHVYVLPSKPGRNYELIVLGDLHGCYSCLKAAVHQSNFIEKVRRFQADPDNNPDVRLVLLGDYIDRGRFSYNGVLRTILNLFLAAPDHVFVLRGNHEYYIEYQGRVYGGVRPAEAINSLTPHLGTDVFGRFLDFFDAMPNMLLFDQMLFVHAGIPRDSLMAEKWIDLASLNREDIRFQMLWSDPSKAEIVPDELQKASARFAFGRQQFRKFMQRIGCNALVRGHEKVNAGFKNHYSDADIRLFTLFSAGGADNDDLPPDSNYRDVRPMALTITSKDGMVEATPWPIDYGRYQDPRLNNFFSSAPEIDISPQHSS</sequence>
<organism evidence="2 3">
    <name type="scientific">Nannocystis radixulma</name>
    <dbReference type="NCBI Taxonomy" id="2995305"/>
    <lineage>
        <taxon>Bacteria</taxon>
        <taxon>Pseudomonadati</taxon>
        <taxon>Myxococcota</taxon>
        <taxon>Polyangia</taxon>
        <taxon>Nannocystales</taxon>
        <taxon>Nannocystaceae</taxon>
        <taxon>Nannocystis</taxon>
    </lineage>
</organism>
<dbReference type="PRINTS" id="PR00114">
    <property type="entry name" value="STPHPHTASE"/>
</dbReference>
<gene>
    <name evidence="2" type="ORF">POL58_43205</name>
</gene>
<comment type="caution">
    <text evidence="2">The sequence shown here is derived from an EMBL/GenBank/DDBJ whole genome shotgun (WGS) entry which is preliminary data.</text>
</comment>
<proteinExistence type="predicted"/>
<dbReference type="Gene3D" id="3.60.21.10">
    <property type="match status" value="1"/>
</dbReference>
<accession>A0ABT5BM50</accession>
<feature type="domain" description="Serine/threonine specific protein phosphatases" evidence="1">
    <location>
        <begin position="342"/>
        <end position="347"/>
    </location>
</feature>
<dbReference type="PANTHER" id="PTHR11668">
    <property type="entry name" value="SERINE/THREONINE PROTEIN PHOSPHATASE"/>
    <property type="match status" value="1"/>
</dbReference>
<dbReference type="InterPro" id="IPR029052">
    <property type="entry name" value="Metallo-depent_PP-like"/>
</dbReference>
<dbReference type="InterPro" id="IPR006186">
    <property type="entry name" value="Ser/Thr-sp_prot-phosphatase"/>
</dbReference>
<dbReference type="CDD" id="cd00144">
    <property type="entry name" value="MPP_PPP_family"/>
    <property type="match status" value="1"/>
</dbReference>
<dbReference type="InterPro" id="IPR004843">
    <property type="entry name" value="Calcineurin-like_PHP"/>
</dbReference>